<dbReference type="AlphaFoldDB" id="A0A9Q1K542"/>
<keyword evidence="6" id="KW-1185">Reference proteome</keyword>
<dbReference type="CDD" id="cd01837">
    <property type="entry name" value="SGNH_plant_lipase_like"/>
    <property type="match status" value="1"/>
</dbReference>
<name>A0A9Q1K542_9CARY</name>
<dbReference type="Gene3D" id="3.40.50.1110">
    <property type="entry name" value="SGNH hydrolase"/>
    <property type="match status" value="1"/>
</dbReference>
<feature type="signal peptide" evidence="4">
    <location>
        <begin position="1"/>
        <end position="27"/>
    </location>
</feature>
<dbReference type="GO" id="GO:0016788">
    <property type="term" value="F:hydrolase activity, acting on ester bonds"/>
    <property type="evidence" value="ECO:0007669"/>
    <property type="project" value="InterPro"/>
</dbReference>
<evidence type="ECO:0000256" key="3">
    <source>
        <dbReference type="ARBA" id="ARBA00022963"/>
    </source>
</evidence>
<dbReference type="InterPro" id="IPR036514">
    <property type="entry name" value="SGNH_hydro_sf"/>
</dbReference>
<reference evidence="5" key="1">
    <citation type="submission" date="2022-04" db="EMBL/GenBank/DDBJ databases">
        <title>Carnegiea gigantea Genome sequencing and assembly v2.</title>
        <authorList>
            <person name="Copetti D."/>
            <person name="Sanderson M.J."/>
            <person name="Burquez A."/>
            <person name="Wojciechowski M.F."/>
        </authorList>
    </citation>
    <scope>NUCLEOTIDE SEQUENCE</scope>
    <source>
        <strain evidence="5">SGP5-SGP5p</strain>
        <tissue evidence="5">Aerial part</tissue>
    </source>
</reference>
<dbReference type="Proteomes" id="UP001153076">
    <property type="component" value="Unassembled WGS sequence"/>
</dbReference>
<dbReference type="Pfam" id="PF00657">
    <property type="entry name" value="Lipase_GDSL"/>
    <property type="match status" value="1"/>
</dbReference>
<dbReference type="PANTHER" id="PTHR45648:SF13">
    <property type="entry name" value="OS02G0290900 PROTEIN"/>
    <property type="match status" value="1"/>
</dbReference>
<dbReference type="InterPro" id="IPR035669">
    <property type="entry name" value="SGNH_plant_lipase-like"/>
</dbReference>
<accession>A0A9Q1K542</accession>
<evidence type="ECO:0000313" key="6">
    <source>
        <dbReference type="Proteomes" id="UP001153076"/>
    </source>
</evidence>
<keyword evidence="3" id="KW-0442">Lipid degradation</keyword>
<feature type="chain" id="PRO_5040329430" evidence="4">
    <location>
        <begin position="28"/>
        <end position="414"/>
    </location>
</feature>
<dbReference type="GO" id="GO:0016042">
    <property type="term" value="P:lipid catabolic process"/>
    <property type="evidence" value="ECO:0007669"/>
    <property type="project" value="UniProtKB-KW"/>
</dbReference>
<dbReference type="EMBL" id="JAKOGI010000338">
    <property type="protein sequence ID" value="KAJ8436547.1"/>
    <property type="molecule type" value="Genomic_DNA"/>
</dbReference>
<dbReference type="InterPro" id="IPR001087">
    <property type="entry name" value="GDSL"/>
</dbReference>
<keyword evidence="2" id="KW-0378">Hydrolase</keyword>
<sequence length="414" mass="46078">MAVEFSTFCLLTVSILIIVISLHSTQSLTYPDEIVDSSFSQDFQIQPSASPSFSLLPLSPSPSPAGDSDQYSDEPLAPAFFVIGDSSVDCGNNNFLGTFARADHLPYGRDFDTGRPSGRFCNGRIPVDYLALRLALPLVPSYLGQAGTVEDMIHGVNYASAGAGIIFSSGSDLGQHISFQQQVQQLSDTFQQLMMSLGEDAAISLISDSIFYISIGTNDYIHYYLQNVSGVQSLFPPSSFNHFLVITVKQGIKSLYTRNVRKVVVMGLAPMGCAPHYLWRYKSKDGECIQYINDMIMDFNFEMRYMVEDLNHQFPDANITFCDVFEGSMDIIRNHQRYGFQVTTEACCGLGKYKGWITCLLPEMACKNASTHIWWDQFHPTDAVNAILADNVWSGLHANMCYPMNMKDMVSLPR</sequence>
<evidence type="ECO:0000256" key="4">
    <source>
        <dbReference type="SAM" id="SignalP"/>
    </source>
</evidence>
<evidence type="ECO:0000256" key="1">
    <source>
        <dbReference type="ARBA" id="ARBA00008668"/>
    </source>
</evidence>
<evidence type="ECO:0000313" key="5">
    <source>
        <dbReference type="EMBL" id="KAJ8436547.1"/>
    </source>
</evidence>
<organism evidence="5 6">
    <name type="scientific">Carnegiea gigantea</name>
    <dbReference type="NCBI Taxonomy" id="171969"/>
    <lineage>
        <taxon>Eukaryota</taxon>
        <taxon>Viridiplantae</taxon>
        <taxon>Streptophyta</taxon>
        <taxon>Embryophyta</taxon>
        <taxon>Tracheophyta</taxon>
        <taxon>Spermatophyta</taxon>
        <taxon>Magnoliopsida</taxon>
        <taxon>eudicotyledons</taxon>
        <taxon>Gunneridae</taxon>
        <taxon>Pentapetalae</taxon>
        <taxon>Caryophyllales</taxon>
        <taxon>Cactineae</taxon>
        <taxon>Cactaceae</taxon>
        <taxon>Cactoideae</taxon>
        <taxon>Echinocereeae</taxon>
        <taxon>Carnegiea</taxon>
    </lineage>
</organism>
<comment type="similarity">
    <text evidence="1">Belongs to the 'GDSL' lipolytic enzyme family.</text>
</comment>
<dbReference type="SUPFAM" id="SSF52266">
    <property type="entry name" value="SGNH hydrolase"/>
    <property type="match status" value="1"/>
</dbReference>
<dbReference type="InterPro" id="IPR051058">
    <property type="entry name" value="GDSL_Est/Lipase"/>
</dbReference>
<evidence type="ECO:0000256" key="2">
    <source>
        <dbReference type="ARBA" id="ARBA00022801"/>
    </source>
</evidence>
<proteinExistence type="inferred from homology"/>
<dbReference type="OrthoDB" id="1600564at2759"/>
<dbReference type="PANTHER" id="PTHR45648">
    <property type="entry name" value="GDSL LIPASE/ACYLHYDROLASE FAMILY PROTEIN (AFU_ORTHOLOGUE AFUA_4G14700)"/>
    <property type="match status" value="1"/>
</dbReference>
<gene>
    <name evidence="5" type="ORF">Cgig2_031488</name>
</gene>
<protein>
    <submittedName>
        <fullName evidence="5">Uncharacterized protein</fullName>
    </submittedName>
</protein>
<keyword evidence="3" id="KW-0443">Lipid metabolism</keyword>
<keyword evidence="4" id="KW-0732">Signal</keyword>
<comment type="caution">
    <text evidence="5">The sequence shown here is derived from an EMBL/GenBank/DDBJ whole genome shotgun (WGS) entry which is preliminary data.</text>
</comment>